<dbReference type="STRING" id="76123.AS203_08360"/>
<proteinExistence type="predicted"/>
<dbReference type="RefSeq" id="WP_004377499.1">
    <property type="nucleotide sequence ID" value="NZ_CP013195.1"/>
</dbReference>
<dbReference type="AlphaFoldDB" id="A0A0S2KLC0"/>
<evidence type="ECO:0000313" key="2">
    <source>
        <dbReference type="Proteomes" id="UP000056252"/>
    </source>
</evidence>
<dbReference type="Proteomes" id="UP000056252">
    <property type="component" value="Chromosome"/>
</dbReference>
<accession>A0A0S2KLC0</accession>
<dbReference type="eggNOG" id="ENOG502Z996">
    <property type="taxonomic scope" value="Bacteria"/>
</dbReference>
<organism evidence="1 2">
    <name type="scientific">Hoylesella enoeca</name>
    <dbReference type="NCBI Taxonomy" id="76123"/>
    <lineage>
        <taxon>Bacteria</taxon>
        <taxon>Pseudomonadati</taxon>
        <taxon>Bacteroidota</taxon>
        <taxon>Bacteroidia</taxon>
        <taxon>Bacteroidales</taxon>
        <taxon>Prevotellaceae</taxon>
        <taxon>Hoylesella</taxon>
    </lineage>
</organism>
<gene>
    <name evidence="1" type="ORF">AS203_08360</name>
</gene>
<sequence length="203" mass="22768">MIKCNVTACGIISNSAVEKQSKDGKSFISFSITIPIAGSDGSGAELQVFVSAPGNKETAERYSTGRRVRMNGTLYIRRIDDRTYYNLRTDEGIEIVKSTEADSLTGSIDFKGKIKGEITERTNKNGHKFQTFSGVSQDKDGEKKGWVWVRFLSPTSIQQEFFKPEAYVEIKGELQFHIYQGNVNIECRTSSIEPWELTATQKE</sequence>
<dbReference type="KEGG" id="peo:AS203_08360"/>
<dbReference type="EMBL" id="CP013195">
    <property type="protein sequence ID" value="ALO49097.1"/>
    <property type="molecule type" value="Genomic_DNA"/>
</dbReference>
<dbReference type="OrthoDB" id="1031230at2"/>
<name>A0A0S2KLC0_9BACT</name>
<evidence type="ECO:0000313" key="1">
    <source>
        <dbReference type="EMBL" id="ALO49097.1"/>
    </source>
</evidence>
<keyword evidence="2" id="KW-1185">Reference proteome</keyword>
<reference evidence="2" key="1">
    <citation type="submission" date="2015-11" db="EMBL/GenBank/DDBJ databases">
        <authorList>
            <person name="Holder M.E."/>
            <person name="Ajami N.J."/>
            <person name="Petrosino J.F."/>
        </authorList>
    </citation>
    <scope>NUCLEOTIDE SEQUENCE [LARGE SCALE GENOMIC DNA]</scope>
    <source>
        <strain evidence="2">F0113</strain>
    </source>
</reference>
<protein>
    <submittedName>
        <fullName evidence="1">Uncharacterized protein</fullName>
    </submittedName>
</protein>